<dbReference type="InterPro" id="IPR000847">
    <property type="entry name" value="LysR_HTH_N"/>
</dbReference>
<dbReference type="Pfam" id="PF03466">
    <property type="entry name" value="LysR_substrate"/>
    <property type="match status" value="1"/>
</dbReference>
<evidence type="ECO:0000256" key="3">
    <source>
        <dbReference type="ARBA" id="ARBA00023125"/>
    </source>
</evidence>
<dbReference type="CDD" id="cd08422">
    <property type="entry name" value="PBP2_CrgA_like"/>
    <property type="match status" value="1"/>
</dbReference>
<evidence type="ECO:0000259" key="5">
    <source>
        <dbReference type="PROSITE" id="PS50931"/>
    </source>
</evidence>
<accession>A0A1Y6BQN8</accession>
<dbReference type="InterPro" id="IPR036390">
    <property type="entry name" value="WH_DNA-bd_sf"/>
</dbReference>
<dbReference type="Pfam" id="PF00126">
    <property type="entry name" value="HTH_1"/>
    <property type="match status" value="1"/>
</dbReference>
<evidence type="ECO:0000313" key="6">
    <source>
        <dbReference type="EMBL" id="SMF14573.1"/>
    </source>
</evidence>
<sequence>MQLPLLWEISVFCAVAEKRSFVAAARLLGRSPSAVTRAIQALEYEVGSTLLQRSQKLVSLTAAGESYYAYARQMLDLQADAQEELAGLGAAAQGWIRFAAPENLAIGVLPEVIAEFAILHPDVRIDVRFTDEMLDPIREKLDFAIRGAFPQDSELIGFPLWDYRRHLFASPDYIRRRGLPALPEELVEHELIVHTAPRILKDWYFVSDGRQFRSKVQPRYRFNSGVAVYQAARHGVGIARLASWLAAPAVREGALVKVCPDYRVTSSRGQDPQMHAVYATSGQPRRVRLFLERLRAWASKADSLL</sequence>
<dbReference type="InterPro" id="IPR058163">
    <property type="entry name" value="LysR-type_TF_proteobact-type"/>
</dbReference>
<evidence type="ECO:0000256" key="1">
    <source>
        <dbReference type="ARBA" id="ARBA00009437"/>
    </source>
</evidence>
<protein>
    <submittedName>
        <fullName evidence="6">DNA-binding transcriptional regulator, LysR family</fullName>
    </submittedName>
</protein>
<dbReference type="PANTHER" id="PTHR30537:SF5">
    <property type="entry name" value="HTH-TYPE TRANSCRIPTIONAL ACTIVATOR TTDR-RELATED"/>
    <property type="match status" value="1"/>
</dbReference>
<dbReference type="InterPro" id="IPR005119">
    <property type="entry name" value="LysR_subst-bd"/>
</dbReference>
<feature type="domain" description="HTH lysR-type" evidence="5">
    <location>
        <begin position="1"/>
        <end position="61"/>
    </location>
</feature>
<gene>
    <name evidence="6" type="ORF">SAMN02745746_01573</name>
</gene>
<dbReference type="SUPFAM" id="SSF53850">
    <property type="entry name" value="Periplasmic binding protein-like II"/>
    <property type="match status" value="1"/>
</dbReference>
<dbReference type="AlphaFoldDB" id="A0A1Y6BQN8"/>
<dbReference type="Gene3D" id="3.40.190.290">
    <property type="match status" value="1"/>
</dbReference>
<proteinExistence type="inferred from homology"/>
<comment type="similarity">
    <text evidence="1">Belongs to the LysR transcriptional regulatory family.</text>
</comment>
<dbReference type="Proteomes" id="UP000192920">
    <property type="component" value="Unassembled WGS sequence"/>
</dbReference>
<reference evidence="7" key="1">
    <citation type="submission" date="2017-04" db="EMBL/GenBank/DDBJ databases">
        <authorList>
            <person name="Varghese N."/>
            <person name="Submissions S."/>
        </authorList>
    </citation>
    <scope>NUCLEOTIDE SEQUENCE [LARGE SCALE GENOMIC DNA]</scope>
    <source>
        <strain evidence="7">DSM 22618</strain>
    </source>
</reference>
<keyword evidence="2" id="KW-0805">Transcription regulation</keyword>
<dbReference type="GO" id="GO:0006351">
    <property type="term" value="P:DNA-templated transcription"/>
    <property type="evidence" value="ECO:0007669"/>
    <property type="project" value="TreeGrafter"/>
</dbReference>
<dbReference type="GO" id="GO:0003700">
    <property type="term" value="F:DNA-binding transcription factor activity"/>
    <property type="evidence" value="ECO:0007669"/>
    <property type="project" value="InterPro"/>
</dbReference>
<dbReference type="PROSITE" id="PS50931">
    <property type="entry name" value="HTH_LYSR"/>
    <property type="match status" value="1"/>
</dbReference>
<dbReference type="FunFam" id="1.10.10.10:FF:000001">
    <property type="entry name" value="LysR family transcriptional regulator"/>
    <property type="match status" value="1"/>
</dbReference>
<dbReference type="InterPro" id="IPR036388">
    <property type="entry name" value="WH-like_DNA-bd_sf"/>
</dbReference>
<keyword evidence="7" id="KW-1185">Reference proteome</keyword>
<dbReference type="Gene3D" id="1.10.10.10">
    <property type="entry name" value="Winged helix-like DNA-binding domain superfamily/Winged helix DNA-binding domain"/>
    <property type="match status" value="1"/>
</dbReference>
<evidence type="ECO:0000313" key="7">
    <source>
        <dbReference type="Proteomes" id="UP000192920"/>
    </source>
</evidence>
<dbReference type="PANTHER" id="PTHR30537">
    <property type="entry name" value="HTH-TYPE TRANSCRIPTIONAL REGULATOR"/>
    <property type="match status" value="1"/>
</dbReference>
<dbReference type="EMBL" id="FXAG01000006">
    <property type="protein sequence ID" value="SMF14573.1"/>
    <property type="molecule type" value="Genomic_DNA"/>
</dbReference>
<evidence type="ECO:0000256" key="2">
    <source>
        <dbReference type="ARBA" id="ARBA00023015"/>
    </source>
</evidence>
<evidence type="ECO:0000256" key="4">
    <source>
        <dbReference type="ARBA" id="ARBA00023163"/>
    </source>
</evidence>
<dbReference type="GO" id="GO:0043565">
    <property type="term" value="F:sequence-specific DNA binding"/>
    <property type="evidence" value="ECO:0007669"/>
    <property type="project" value="TreeGrafter"/>
</dbReference>
<name>A0A1Y6BQN8_9NEIS</name>
<organism evidence="6 7">
    <name type="scientific">Pseudogulbenkiania subflava DSM 22618</name>
    <dbReference type="NCBI Taxonomy" id="1123014"/>
    <lineage>
        <taxon>Bacteria</taxon>
        <taxon>Pseudomonadati</taxon>
        <taxon>Pseudomonadota</taxon>
        <taxon>Betaproteobacteria</taxon>
        <taxon>Neisseriales</taxon>
        <taxon>Chromobacteriaceae</taxon>
        <taxon>Pseudogulbenkiania</taxon>
    </lineage>
</organism>
<keyword evidence="3 6" id="KW-0238">DNA-binding</keyword>
<dbReference type="STRING" id="1123014.SAMN02745746_01573"/>
<dbReference type="SUPFAM" id="SSF46785">
    <property type="entry name" value="Winged helix' DNA-binding domain"/>
    <property type="match status" value="1"/>
</dbReference>
<keyword evidence="4" id="KW-0804">Transcription</keyword>